<dbReference type="EMBL" id="AP018358">
    <property type="protein sequence ID" value="BBA41780.1"/>
    <property type="molecule type" value="Genomic_DNA"/>
</dbReference>
<dbReference type="AlphaFoldDB" id="A0A250LB38"/>
<reference evidence="4 6" key="4">
    <citation type="submission" date="2021-03" db="EMBL/GenBank/DDBJ databases">
        <title>Clinical course, treatment and visual outcome of an outbreak of Burkholderia contaminans endophthalmitis following cataract surgery.</title>
        <authorList>
            <person name="Lind C."/>
            <person name="Olsen K."/>
            <person name="Angelsen N.K."/>
            <person name="Krefting E.A."/>
            <person name="Fossen K."/>
            <person name="Gravningen K."/>
            <person name="Depoorter E."/>
            <person name="Vandamme P."/>
            <person name="Bertelsen G."/>
        </authorList>
    </citation>
    <scope>NUCLEOTIDE SEQUENCE [LARGE SCALE GENOMIC DNA]</scope>
    <source>
        <strain evidence="4 6">51242556</strain>
    </source>
</reference>
<dbReference type="EMBL" id="CP090640">
    <property type="protein sequence ID" value="WFN16358.1"/>
    <property type="molecule type" value="Genomic_DNA"/>
</dbReference>
<feature type="region of interest" description="Disordered" evidence="1">
    <location>
        <begin position="1"/>
        <end position="20"/>
    </location>
</feature>
<reference evidence="2" key="1">
    <citation type="journal article" date="2016" name="Biosci. Biotechnol. Biochem.">
        <title>Bioconversion of AHX to AOH by resting cells of Burkholderia contaminans CH-1.</title>
        <authorList>
            <person name="Choi J.H."/>
            <person name="Kikuchi A."/>
            <person name="Pumkaeo P."/>
            <person name="Hirai H."/>
            <person name="Tokuyama S."/>
            <person name="Kawagishi H."/>
        </authorList>
    </citation>
    <scope>NUCLEOTIDE SEQUENCE</scope>
    <source>
        <strain evidence="2">CH-1</strain>
    </source>
</reference>
<dbReference type="Proteomes" id="UP001220209">
    <property type="component" value="Chromosome 1"/>
</dbReference>
<evidence type="ECO:0000313" key="2">
    <source>
        <dbReference type="EMBL" id="BBA41780.1"/>
    </source>
</evidence>
<proteinExistence type="predicted"/>
<evidence type="ECO:0000313" key="7">
    <source>
        <dbReference type="Proteomes" id="UP001220209"/>
    </source>
</evidence>
<protein>
    <submittedName>
        <fullName evidence="2">Uncharacterized protein</fullName>
    </submittedName>
</protein>
<dbReference type="OrthoDB" id="9135341at2"/>
<name>A0A250LB38_9BURK</name>
<dbReference type="Proteomes" id="UP000664048">
    <property type="component" value="Unassembled WGS sequence"/>
</dbReference>
<evidence type="ECO:0000313" key="3">
    <source>
        <dbReference type="EMBL" id="MBK1933496.1"/>
    </source>
</evidence>
<sequence length="82" mass="8481">MGEVAEAKVRQLGKDKGGNIGLDTGRAMASHDVANPIAGGDTVYLIVPDGAGSYRYTDRVRGKPGQRRAAISGSPAMIALPE</sequence>
<reference evidence="3" key="3">
    <citation type="submission" date="2021-01" db="EMBL/GenBank/DDBJ databases">
        <title>Outbreak of Burkholderia contaminns endophthalmitis traced to a clinical ventilation system.</title>
        <authorList>
            <person name="Lipuma J."/>
            <person name="Spilker T."/>
            <person name="Kratholm J."/>
        </authorList>
    </citation>
    <scope>NUCLEOTIDE SEQUENCE</scope>
    <source>
        <strain evidence="3">HI4954</strain>
    </source>
</reference>
<dbReference type="GeneID" id="93192397"/>
<organism evidence="2">
    <name type="scientific">Burkholderia contaminans</name>
    <dbReference type="NCBI Taxonomy" id="488447"/>
    <lineage>
        <taxon>Bacteria</taxon>
        <taxon>Pseudomonadati</taxon>
        <taxon>Pseudomonadota</taxon>
        <taxon>Betaproteobacteria</taxon>
        <taxon>Burkholderiales</taxon>
        <taxon>Burkholderiaceae</taxon>
        <taxon>Burkholderia</taxon>
        <taxon>Burkholderia cepacia complex</taxon>
    </lineage>
</organism>
<feature type="compositionally biased region" description="Basic and acidic residues" evidence="1">
    <location>
        <begin position="1"/>
        <end position="17"/>
    </location>
</feature>
<dbReference type="EMBL" id="JAENIB010000014">
    <property type="protein sequence ID" value="MBK1933496.1"/>
    <property type="molecule type" value="Genomic_DNA"/>
</dbReference>
<evidence type="ECO:0000256" key="1">
    <source>
        <dbReference type="SAM" id="MobiDB-lite"/>
    </source>
</evidence>
<reference evidence="2" key="2">
    <citation type="journal article" date="2017" name="Genome Announc.">
        <title>High-Quality Draft Genome Sequence of Burkholderia contaminans CH-1, a Gram-Negative Bacterium That Metabolizes 2-Azahypoxanthine, a Plant Growth-Regulating Compound.</title>
        <authorList>
            <person name="Choi J.-H."/>
            <person name="Sugiura H."/>
            <person name="Moriuchi R."/>
            <person name="Kawagishi H."/>
            <person name="Dohra H."/>
        </authorList>
    </citation>
    <scope>NUCLEOTIDE SEQUENCE</scope>
    <source>
        <strain evidence="2">CH-1</strain>
    </source>
</reference>
<evidence type="ECO:0000313" key="6">
    <source>
        <dbReference type="Proteomes" id="UP000664048"/>
    </source>
</evidence>
<dbReference type="Proteomes" id="UP000611459">
    <property type="component" value="Unassembled WGS sequence"/>
</dbReference>
<dbReference type="RefSeq" id="WP_052760100.1">
    <property type="nucleotide sequence ID" value="NZ_AP018358.1"/>
</dbReference>
<keyword evidence="6" id="KW-1185">Reference proteome</keyword>
<evidence type="ECO:0000313" key="4">
    <source>
        <dbReference type="EMBL" id="MBO1830830.1"/>
    </source>
</evidence>
<reference evidence="5 7" key="5">
    <citation type="submission" date="2021-12" db="EMBL/GenBank/DDBJ databases">
        <title>Genomic and phenotypic characterization of three Burkholderia contaminans isolates recovered from different sources.</title>
        <authorList>
            <person name="Lopez De Volder A."/>
            <person name="Fan Y."/>
            <person name="Nunvar J."/>
            <person name="Herrera T."/>
            <person name="Timp W."/>
            <person name="Degrossi J."/>
        </authorList>
    </citation>
    <scope>NUCLEOTIDE SEQUENCE [LARGE SCALE GENOMIC DNA]</scope>
    <source>
        <strain evidence="5 7">LMG 23361</strain>
    </source>
</reference>
<accession>A0A250LB38</accession>
<gene>
    <name evidence="2" type="ORF">BCCH1_42480</name>
    <name evidence="4" type="ORF">J4M89_15765</name>
    <name evidence="3" type="ORF">JIN94_26775</name>
    <name evidence="5" type="ORF">LXE91_11600</name>
</gene>
<dbReference type="EMBL" id="JAGEMX010000004">
    <property type="protein sequence ID" value="MBO1830830.1"/>
    <property type="molecule type" value="Genomic_DNA"/>
</dbReference>
<evidence type="ECO:0000313" key="5">
    <source>
        <dbReference type="EMBL" id="WFN16358.1"/>
    </source>
</evidence>